<accession>A0A4Y7SLA9</accession>
<proteinExistence type="predicted"/>
<name>A0A4Y7SLA9_COPMI</name>
<comment type="caution">
    <text evidence="1">The sequence shown here is derived from an EMBL/GenBank/DDBJ whole genome shotgun (WGS) entry which is preliminary data.</text>
</comment>
<evidence type="ECO:0000313" key="1">
    <source>
        <dbReference type="EMBL" id="TEB22511.1"/>
    </source>
</evidence>
<dbReference type="Proteomes" id="UP000298030">
    <property type="component" value="Unassembled WGS sequence"/>
</dbReference>
<protein>
    <submittedName>
        <fullName evidence="1">Uncharacterized protein</fullName>
    </submittedName>
</protein>
<dbReference type="AlphaFoldDB" id="A0A4Y7SLA9"/>
<keyword evidence="2" id="KW-1185">Reference proteome</keyword>
<gene>
    <name evidence="1" type="ORF">FA13DRAFT_1507241</name>
</gene>
<evidence type="ECO:0000313" key="2">
    <source>
        <dbReference type="Proteomes" id="UP000298030"/>
    </source>
</evidence>
<organism evidence="1 2">
    <name type="scientific">Coprinellus micaceus</name>
    <name type="common">Glistening ink-cap mushroom</name>
    <name type="synonym">Coprinus micaceus</name>
    <dbReference type="NCBI Taxonomy" id="71717"/>
    <lineage>
        <taxon>Eukaryota</taxon>
        <taxon>Fungi</taxon>
        <taxon>Dikarya</taxon>
        <taxon>Basidiomycota</taxon>
        <taxon>Agaricomycotina</taxon>
        <taxon>Agaricomycetes</taxon>
        <taxon>Agaricomycetidae</taxon>
        <taxon>Agaricales</taxon>
        <taxon>Agaricineae</taxon>
        <taxon>Psathyrellaceae</taxon>
        <taxon>Coprinellus</taxon>
    </lineage>
</organism>
<reference evidence="1 2" key="1">
    <citation type="journal article" date="2019" name="Nat. Ecol. Evol.">
        <title>Megaphylogeny resolves global patterns of mushroom evolution.</title>
        <authorList>
            <person name="Varga T."/>
            <person name="Krizsan K."/>
            <person name="Foldi C."/>
            <person name="Dima B."/>
            <person name="Sanchez-Garcia M."/>
            <person name="Sanchez-Ramirez S."/>
            <person name="Szollosi G.J."/>
            <person name="Szarkandi J.G."/>
            <person name="Papp V."/>
            <person name="Albert L."/>
            <person name="Andreopoulos W."/>
            <person name="Angelini C."/>
            <person name="Antonin V."/>
            <person name="Barry K.W."/>
            <person name="Bougher N.L."/>
            <person name="Buchanan P."/>
            <person name="Buyck B."/>
            <person name="Bense V."/>
            <person name="Catcheside P."/>
            <person name="Chovatia M."/>
            <person name="Cooper J."/>
            <person name="Damon W."/>
            <person name="Desjardin D."/>
            <person name="Finy P."/>
            <person name="Geml J."/>
            <person name="Haridas S."/>
            <person name="Hughes K."/>
            <person name="Justo A."/>
            <person name="Karasinski D."/>
            <person name="Kautmanova I."/>
            <person name="Kiss B."/>
            <person name="Kocsube S."/>
            <person name="Kotiranta H."/>
            <person name="LaButti K.M."/>
            <person name="Lechner B.E."/>
            <person name="Liimatainen K."/>
            <person name="Lipzen A."/>
            <person name="Lukacs Z."/>
            <person name="Mihaltcheva S."/>
            <person name="Morgado L.N."/>
            <person name="Niskanen T."/>
            <person name="Noordeloos M.E."/>
            <person name="Ohm R.A."/>
            <person name="Ortiz-Santana B."/>
            <person name="Ovrebo C."/>
            <person name="Racz N."/>
            <person name="Riley R."/>
            <person name="Savchenko A."/>
            <person name="Shiryaev A."/>
            <person name="Soop K."/>
            <person name="Spirin V."/>
            <person name="Szebenyi C."/>
            <person name="Tomsovsky M."/>
            <person name="Tulloss R.E."/>
            <person name="Uehling J."/>
            <person name="Grigoriev I.V."/>
            <person name="Vagvolgyi C."/>
            <person name="Papp T."/>
            <person name="Martin F.M."/>
            <person name="Miettinen O."/>
            <person name="Hibbett D.S."/>
            <person name="Nagy L.G."/>
        </authorList>
    </citation>
    <scope>NUCLEOTIDE SEQUENCE [LARGE SCALE GENOMIC DNA]</scope>
    <source>
        <strain evidence="1 2">FP101781</strain>
    </source>
</reference>
<dbReference type="EMBL" id="QPFP01000090">
    <property type="protein sequence ID" value="TEB22511.1"/>
    <property type="molecule type" value="Genomic_DNA"/>
</dbReference>
<sequence length="67" mass="7408">MELAVPRSVQHWGSANITRLIVNAQGMDLTLPPVSGEGKPRRTGALMDTKWLSLPRNSDREAKLLLL</sequence>